<organism evidence="4 5">
    <name type="scientific">Haloarcula rubripromontorii</name>
    <dbReference type="NCBI Taxonomy" id="1705562"/>
    <lineage>
        <taxon>Archaea</taxon>
        <taxon>Methanobacteriati</taxon>
        <taxon>Methanobacteriota</taxon>
        <taxon>Stenosarchaea group</taxon>
        <taxon>Halobacteria</taxon>
        <taxon>Halobacteriales</taxon>
        <taxon>Haloarculaceae</taxon>
        <taxon>Haloarcula</taxon>
    </lineage>
</organism>
<evidence type="ECO:0000256" key="2">
    <source>
        <dbReference type="SAM" id="Phobius"/>
    </source>
</evidence>
<reference evidence="4" key="1">
    <citation type="submission" date="2019-12" db="EMBL/GenBank/DDBJ databases">
        <title>The whole-genome sequencing of Haloarcula japonica strain pws8.</title>
        <authorList>
            <person name="Verma D.K."/>
            <person name="Gopal K."/>
            <person name="Prasad E.S."/>
        </authorList>
    </citation>
    <scope>NUCLEOTIDE SEQUENCE</scope>
    <source>
        <strain evidence="4">Pws8</strain>
    </source>
</reference>
<proteinExistence type="predicted"/>
<keyword evidence="2" id="KW-0472">Membrane</keyword>
<keyword evidence="2" id="KW-1133">Transmembrane helix</keyword>
<feature type="compositionally biased region" description="Low complexity" evidence="1">
    <location>
        <begin position="129"/>
        <end position="157"/>
    </location>
</feature>
<evidence type="ECO:0000313" key="4">
    <source>
        <dbReference type="EMBL" id="NLV05415.1"/>
    </source>
</evidence>
<name>A0A847TWI7_9EURY</name>
<gene>
    <name evidence="4" type="ORF">GOC83_04610</name>
</gene>
<keyword evidence="2" id="KW-0812">Transmembrane</keyword>
<comment type="caution">
    <text evidence="4">The sequence shown here is derived from an EMBL/GenBank/DDBJ whole genome shotgun (WGS) entry which is preliminary data.</text>
</comment>
<evidence type="ECO:0000313" key="5">
    <source>
        <dbReference type="Proteomes" id="UP000610611"/>
    </source>
</evidence>
<dbReference type="Proteomes" id="UP000610611">
    <property type="component" value="Unassembled WGS sequence"/>
</dbReference>
<feature type="transmembrane region" description="Helical" evidence="2">
    <location>
        <begin position="12"/>
        <end position="33"/>
    </location>
</feature>
<evidence type="ECO:0000259" key="3">
    <source>
        <dbReference type="Pfam" id="PF07790"/>
    </source>
</evidence>
<protein>
    <submittedName>
        <fullName evidence="4">Type IV pilin</fullName>
    </submittedName>
</protein>
<evidence type="ECO:0000256" key="1">
    <source>
        <dbReference type="SAM" id="MobiDB-lite"/>
    </source>
</evidence>
<feature type="compositionally biased region" description="Polar residues" evidence="1">
    <location>
        <begin position="364"/>
        <end position="374"/>
    </location>
</feature>
<dbReference type="InterPro" id="IPR012859">
    <property type="entry name" value="Pilin_N_archaeal"/>
</dbReference>
<dbReference type="RefSeq" id="WP_170082870.1">
    <property type="nucleotide sequence ID" value="NZ_WOWB01000001.1"/>
</dbReference>
<dbReference type="Pfam" id="PF07790">
    <property type="entry name" value="Pilin_N"/>
    <property type="match status" value="1"/>
</dbReference>
<dbReference type="AlphaFoldDB" id="A0A847TWI7"/>
<feature type="region of interest" description="Disordered" evidence="1">
    <location>
        <begin position="356"/>
        <end position="377"/>
    </location>
</feature>
<dbReference type="EMBL" id="WOWB01000001">
    <property type="protein sequence ID" value="NLV05415.1"/>
    <property type="molecule type" value="Genomic_DNA"/>
</dbReference>
<sequence>MTDSSRGQSETVGIVLLTAVIVVMVSVLGAGVLSSGPQPTAEPLVDLDIDITNTTVLITHNGGDTIDGRAFDVSIRNETASQRYESAVTGPFEPTDTVRLSHSYTGTVTVLAVAVDSNTVLGRESRTVATDPTPTTDTATATPAPETETPATETATPAPEPPAIDSATLPGTPIDDTEANNNVERTLTLTFDTEMDQTVAPSIELDGVTESSATVVTADGTWTTAKTYEVPVRFADNDVDETVDAKVSEAQDADGTEMSPQTALSFVLDSRSPGEVNNVVVEPDAITKANQNAVDVTITNPDSLDGDETARVTLTDQTGNDITRSATIDPATDETTLTFDTSSLADGTVTPTAVVEDDVGNRGDSVTNDQTPKDTTAPVVDSVTATETGSRTFTVTLEATEQTSMQASDVTLGVSGPGTVENVEQVNLDNSGSSFTYKVRYTVSQPGEYTVTLSKLTDAYGNDGATGQTATVALGDAADFIRYTGDADTFGSDGSGVALSIENTASTAVSVRNVTVSTDAASTLFESGSGSTQTDHEIRVVGASTGVWDTNKERNAGKDGYQIGSTAVLSDAATVSGPSTAEVTMYEFLTSGKGNSGKPVDMAGEEITITLGFSDGSELTFTVTP</sequence>
<accession>A0A847TWI7</accession>
<feature type="region of interest" description="Disordered" evidence="1">
    <location>
        <begin position="123"/>
        <end position="181"/>
    </location>
</feature>
<feature type="domain" description="Archaeal Type IV pilin N-terminal" evidence="3">
    <location>
        <begin position="9"/>
        <end position="77"/>
    </location>
</feature>